<dbReference type="EMBL" id="CAFBNK010000011">
    <property type="protein sequence ID" value="CAB4941888.1"/>
    <property type="molecule type" value="Genomic_DNA"/>
</dbReference>
<reference evidence="1" key="1">
    <citation type="submission" date="2020-05" db="EMBL/GenBank/DDBJ databases">
        <authorList>
            <person name="Chiriac C."/>
            <person name="Salcher M."/>
            <person name="Ghai R."/>
            <person name="Kavagutti S V."/>
        </authorList>
    </citation>
    <scope>NUCLEOTIDE SEQUENCE</scope>
</reference>
<accession>A0A6J7JEL6</accession>
<proteinExistence type="predicted"/>
<sequence>MRKIGNRVFFKSFLLTNVLSIIISLINVSAVSAATLSSQIIVKDTFYAARWIYKIDHQDTVDCTWGNADPRKEINGVQCKMTVSVNWSWVSDASAGMRTNYPITPSGGPFTTPTFRVVDSFGNNKTLEDYSFWSESTGKRLYFSASPSQQNLTFVFAFNGPSKIFISYSKSALIDKDLEEVLIGSTSAITVNGPTRESVIAGIEARDKAAADRAAADRAAADKAAADKAAADKAAADKAAADAKAAQAAKKLTITCKKGKTLKLVRGETPTCPKGYVNPLSTYLTFQAFSKCALYKKDNPVAGVELQDGGKTLNFSSAGKYTYSLDTSSIADLACALSVMKAPSFVTAQLSSTRALDGLQKASWGKINAFWTYHPDNGVNMSFNTK</sequence>
<name>A0A6J7JEL6_9ZZZZ</name>
<organism evidence="1">
    <name type="scientific">freshwater metagenome</name>
    <dbReference type="NCBI Taxonomy" id="449393"/>
    <lineage>
        <taxon>unclassified sequences</taxon>
        <taxon>metagenomes</taxon>
        <taxon>ecological metagenomes</taxon>
    </lineage>
</organism>
<protein>
    <submittedName>
        <fullName evidence="1">Unannotated protein</fullName>
    </submittedName>
</protein>
<dbReference type="AlphaFoldDB" id="A0A6J7JEL6"/>
<evidence type="ECO:0000313" key="1">
    <source>
        <dbReference type="EMBL" id="CAB4941888.1"/>
    </source>
</evidence>
<gene>
    <name evidence="1" type="ORF">UFOPK3786_00128</name>
</gene>